<feature type="domain" description="PKD" evidence="1">
    <location>
        <begin position="72"/>
        <end position="127"/>
    </location>
</feature>
<dbReference type="SMART" id="SM00089">
    <property type="entry name" value="PKD"/>
    <property type="match status" value="2"/>
</dbReference>
<dbReference type="Pfam" id="PF00801">
    <property type="entry name" value="PKD"/>
    <property type="match status" value="1"/>
</dbReference>
<dbReference type="CDD" id="cd00146">
    <property type="entry name" value="PKD"/>
    <property type="match status" value="2"/>
</dbReference>
<dbReference type="EMBL" id="CP002049">
    <property type="protein sequence ID" value="ADI13589.1"/>
    <property type="molecule type" value="Genomic_DNA"/>
</dbReference>
<dbReference type="KEGG" id="tra:Trad_0452"/>
<dbReference type="PROSITE" id="PS50093">
    <property type="entry name" value="PKD"/>
    <property type="match status" value="2"/>
</dbReference>
<dbReference type="eggNOG" id="COG3291">
    <property type="taxonomic scope" value="Bacteria"/>
</dbReference>
<evidence type="ECO:0000313" key="3">
    <source>
        <dbReference type="Proteomes" id="UP000000379"/>
    </source>
</evidence>
<keyword evidence="3" id="KW-1185">Reference proteome</keyword>
<feature type="domain" description="PKD" evidence="1">
    <location>
        <begin position="141"/>
        <end position="224"/>
    </location>
</feature>
<dbReference type="SUPFAM" id="SSF49299">
    <property type="entry name" value="PKD domain"/>
    <property type="match status" value="2"/>
</dbReference>
<proteinExistence type="predicted"/>
<protein>
    <submittedName>
        <fullName evidence="2">PKD domain containing protein</fullName>
    </submittedName>
</protein>
<dbReference type="Pfam" id="PF18911">
    <property type="entry name" value="PKD_4"/>
    <property type="match status" value="1"/>
</dbReference>
<dbReference type="Gene3D" id="2.60.40.10">
    <property type="entry name" value="Immunoglobulins"/>
    <property type="match status" value="2"/>
</dbReference>
<name>D7CS57_TRURR</name>
<reference evidence="2 3" key="2">
    <citation type="journal article" date="2011" name="Stand. Genomic Sci.">
        <title>Complete genome sequence of Truepera radiovictrix type strain (RQ-24).</title>
        <authorList>
            <person name="Ivanova N."/>
            <person name="Rohde C."/>
            <person name="Munk C."/>
            <person name="Nolan M."/>
            <person name="Lucas S."/>
            <person name="Del Rio T.G."/>
            <person name="Tice H."/>
            <person name="Deshpande S."/>
            <person name="Cheng J.F."/>
            <person name="Tapia R."/>
            <person name="Han C."/>
            <person name="Goodwin L."/>
            <person name="Pitluck S."/>
            <person name="Liolios K."/>
            <person name="Mavromatis K."/>
            <person name="Mikhailova N."/>
            <person name="Pati A."/>
            <person name="Chen A."/>
            <person name="Palaniappan K."/>
            <person name="Land M."/>
            <person name="Hauser L."/>
            <person name="Chang Y.J."/>
            <person name="Jeffries C.D."/>
            <person name="Brambilla E."/>
            <person name="Rohde M."/>
            <person name="Goker M."/>
            <person name="Tindall B.J."/>
            <person name="Woyke T."/>
            <person name="Bristow J."/>
            <person name="Eisen J.A."/>
            <person name="Markowitz V."/>
            <person name="Hugenholtz P."/>
            <person name="Kyrpides N.C."/>
            <person name="Klenk H.P."/>
            <person name="Lapidus A."/>
        </authorList>
    </citation>
    <scope>NUCLEOTIDE SEQUENCE [LARGE SCALE GENOMIC DNA]</scope>
    <source>
        <strain evidence="3">DSM 17093 / CIP 108686 / LMG 22925 / RQ-24</strain>
    </source>
</reference>
<organism evidence="2 3">
    <name type="scientific">Truepera radiovictrix (strain DSM 17093 / CIP 108686 / LMG 22925 / RQ-24)</name>
    <dbReference type="NCBI Taxonomy" id="649638"/>
    <lineage>
        <taxon>Bacteria</taxon>
        <taxon>Thermotogati</taxon>
        <taxon>Deinococcota</taxon>
        <taxon>Deinococci</taxon>
        <taxon>Trueperales</taxon>
        <taxon>Trueperaceae</taxon>
        <taxon>Truepera</taxon>
    </lineage>
</organism>
<dbReference type="PROSITE" id="PS51257">
    <property type="entry name" value="PROKAR_LIPOPROTEIN"/>
    <property type="match status" value="1"/>
</dbReference>
<accession>D7CS57</accession>
<dbReference type="InterPro" id="IPR013783">
    <property type="entry name" value="Ig-like_fold"/>
</dbReference>
<dbReference type="InterPro" id="IPR000601">
    <property type="entry name" value="PKD_dom"/>
</dbReference>
<reference evidence="3" key="1">
    <citation type="submission" date="2010-05" db="EMBL/GenBank/DDBJ databases">
        <title>The complete genome of Truepera radiovictris DSM 17093.</title>
        <authorList>
            <consortium name="US DOE Joint Genome Institute (JGI-PGF)"/>
            <person name="Lucas S."/>
            <person name="Copeland A."/>
            <person name="Lapidus A."/>
            <person name="Glavina del Rio T."/>
            <person name="Dalin E."/>
            <person name="Tice H."/>
            <person name="Bruce D."/>
            <person name="Goodwin L."/>
            <person name="Pitluck S."/>
            <person name="Kyrpides N."/>
            <person name="Mavromatis K."/>
            <person name="Ovchinnikova G."/>
            <person name="Munk A.C."/>
            <person name="Detter J.C."/>
            <person name="Han C."/>
            <person name="Tapia R."/>
            <person name="Land M."/>
            <person name="Hauser L."/>
            <person name="Markowitz V."/>
            <person name="Cheng J.-F."/>
            <person name="Hugenholtz P."/>
            <person name="Woyke T."/>
            <person name="Wu D."/>
            <person name="Tindall B."/>
            <person name="Pomrenke H.G."/>
            <person name="Brambilla E."/>
            <person name="Klenk H.-P."/>
            <person name="Eisen J.A."/>
        </authorList>
    </citation>
    <scope>NUCLEOTIDE SEQUENCE [LARGE SCALE GENOMIC DNA]</scope>
    <source>
        <strain evidence="3">DSM 17093 / CIP 108686 / LMG 22925 / RQ-24</strain>
    </source>
</reference>
<evidence type="ECO:0000259" key="1">
    <source>
        <dbReference type="PROSITE" id="PS50093"/>
    </source>
</evidence>
<gene>
    <name evidence="2" type="ordered locus">Trad_0452</name>
</gene>
<dbReference type="STRING" id="649638.Trad_0452"/>
<dbReference type="HOGENOM" id="CLU_1234554_0_0_0"/>
<dbReference type="Proteomes" id="UP000000379">
    <property type="component" value="Chromosome"/>
</dbReference>
<dbReference type="InterPro" id="IPR022409">
    <property type="entry name" value="PKD/Chitinase_dom"/>
</dbReference>
<dbReference type="AlphaFoldDB" id="D7CS57"/>
<sequence length="224" mass="22948">MATSRLLASRRVATRRVASVALVGLFLGACGPLPGGSGALPDPVIELEAENARGEWPLVVTLTARTAELARPVTAYRWDFGAGEAIGAPTEGGARRTVVYTEAGTYTARVEVVAGAQTGEASTQIEVLPRSAPRDINNLPPTVTLEADVTEGSAPLEVTLSATAEDPNADALTTTLFFGDGTRTLASEATHVYTEPGTYVATAVVTDGRGGVAAADVVITVASP</sequence>
<dbReference type="RefSeq" id="WP_013176969.1">
    <property type="nucleotide sequence ID" value="NC_014221.1"/>
</dbReference>
<evidence type="ECO:0000313" key="2">
    <source>
        <dbReference type="EMBL" id="ADI13589.1"/>
    </source>
</evidence>
<dbReference type="InterPro" id="IPR035986">
    <property type="entry name" value="PKD_dom_sf"/>
</dbReference>